<proteinExistence type="predicted"/>
<organism evidence="1 2">
    <name type="scientific">Virgibacillus natechei</name>
    <dbReference type="NCBI Taxonomy" id="1216297"/>
    <lineage>
        <taxon>Bacteria</taxon>
        <taxon>Bacillati</taxon>
        <taxon>Bacillota</taxon>
        <taxon>Bacilli</taxon>
        <taxon>Bacillales</taxon>
        <taxon>Bacillaceae</taxon>
        <taxon>Virgibacillus</taxon>
    </lineage>
</organism>
<keyword evidence="2" id="KW-1185">Reference proteome</keyword>
<dbReference type="EMBL" id="JAGGKX010000025">
    <property type="protein sequence ID" value="MBP1971385.1"/>
    <property type="molecule type" value="Genomic_DNA"/>
</dbReference>
<evidence type="ECO:0000313" key="1">
    <source>
        <dbReference type="EMBL" id="MBP1971385.1"/>
    </source>
</evidence>
<evidence type="ECO:0000313" key="2">
    <source>
        <dbReference type="Proteomes" id="UP001519345"/>
    </source>
</evidence>
<reference evidence="1 2" key="1">
    <citation type="submission" date="2021-03" db="EMBL/GenBank/DDBJ databases">
        <title>Genomic Encyclopedia of Type Strains, Phase IV (KMG-IV): sequencing the most valuable type-strain genomes for metagenomic binning, comparative biology and taxonomic classification.</title>
        <authorList>
            <person name="Goeker M."/>
        </authorList>
    </citation>
    <scope>NUCLEOTIDE SEQUENCE [LARGE SCALE GENOMIC DNA]</scope>
    <source>
        <strain evidence="1 2">DSM 25609</strain>
    </source>
</reference>
<sequence>MKKRNKDEGQFSNMTYKESFVPLENERLFNLSI</sequence>
<comment type="caution">
    <text evidence="1">The sequence shown here is derived from an EMBL/GenBank/DDBJ whole genome shotgun (WGS) entry which is preliminary data.</text>
</comment>
<name>A0ABS4IKF4_9BACI</name>
<protein>
    <submittedName>
        <fullName evidence="1">Uncharacterized protein</fullName>
    </submittedName>
</protein>
<accession>A0ABS4IKF4</accession>
<dbReference type="Proteomes" id="UP001519345">
    <property type="component" value="Unassembled WGS sequence"/>
</dbReference>
<gene>
    <name evidence="1" type="ORF">J2Z83_003524</name>
</gene>